<dbReference type="EMBL" id="JAGIOF010000001">
    <property type="protein sequence ID" value="MBP2387646.1"/>
    <property type="molecule type" value="Genomic_DNA"/>
</dbReference>
<dbReference type="InterPro" id="IPR002509">
    <property type="entry name" value="NODB_dom"/>
</dbReference>
<evidence type="ECO:0000259" key="1">
    <source>
        <dbReference type="PROSITE" id="PS51677"/>
    </source>
</evidence>
<dbReference type="PANTHER" id="PTHR47561:SF1">
    <property type="entry name" value="POLYSACCHARIDE DEACETYLASE FAMILY PROTEIN (AFU_ORTHOLOGUE AFUA_6G05030)"/>
    <property type="match status" value="1"/>
</dbReference>
<dbReference type="Pfam" id="PF01522">
    <property type="entry name" value="Polysacc_deac_1"/>
    <property type="match status" value="1"/>
</dbReference>
<accession>A0ABS4XH25</accession>
<keyword evidence="3" id="KW-1185">Reference proteome</keyword>
<comment type="caution">
    <text evidence="2">The sequence shown here is derived from an EMBL/GenBank/DDBJ whole genome shotgun (WGS) entry which is preliminary data.</text>
</comment>
<evidence type="ECO:0000313" key="2">
    <source>
        <dbReference type="EMBL" id="MBP2387646.1"/>
    </source>
</evidence>
<dbReference type="SUPFAM" id="SSF88713">
    <property type="entry name" value="Glycoside hydrolase/deacetylase"/>
    <property type="match status" value="1"/>
</dbReference>
<dbReference type="CDD" id="cd10938">
    <property type="entry name" value="CE4_HpPgdA_like"/>
    <property type="match status" value="1"/>
</dbReference>
<dbReference type="PANTHER" id="PTHR47561">
    <property type="entry name" value="POLYSACCHARIDE DEACETYLASE FAMILY PROTEIN (AFU_ORTHOLOGUE AFUA_6G05030)"/>
    <property type="match status" value="1"/>
</dbReference>
<evidence type="ECO:0000313" key="3">
    <source>
        <dbReference type="Proteomes" id="UP001296993"/>
    </source>
</evidence>
<proteinExistence type="predicted"/>
<protein>
    <submittedName>
        <fullName evidence="2">Peptidoglycan/xylan/chitin deacetylase (PgdA/CDA1 family)</fullName>
    </submittedName>
</protein>
<dbReference type="InterPro" id="IPR037950">
    <property type="entry name" value="PgdA-like"/>
</dbReference>
<dbReference type="Proteomes" id="UP001296993">
    <property type="component" value="Unassembled WGS sequence"/>
</dbReference>
<dbReference type="InterPro" id="IPR011330">
    <property type="entry name" value="Glyco_hydro/deAcase_b/a-brl"/>
</dbReference>
<name>A0ABS4XH25_9MICC</name>
<gene>
    <name evidence="2" type="ORF">JOF47_003157</name>
</gene>
<sequence>MMSKKIYVSVGIHVDAVGGWLGSYGGEGSPGDISRGMFAGEVGVPRLLQLAQRRQIPVTWFWPGHSVETFPAQFDAVVAAGHEIGVHGYSHENPIAMTRSQETEVLDYCTDLIEKRSGRKPVGYVAPWWEFSPVTNEILLERGFLYDHSLMHDDFTPYYVRVGDSWTNIDYEADSAKEWMKPLVRGGETDLIEIPASWYLDDLPPMMFIKSSPNSHGFVSPNVVEQLWRDQFDWVYREMDYAVFPITIHPDVSGKPQNLLMLERLFDHIQSHDGVEFARMEDLARDFARRNPRLET</sequence>
<dbReference type="PROSITE" id="PS51677">
    <property type="entry name" value="NODB"/>
    <property type="match status" value="1"/>
</dbReference>
<reference evidence="2 3" key="1">
    <citation type="submission" date="2021-03" db="EMBL/GenBank/DDBJ databases">
        <title>Sequencing the genomes of 1000 actinobacteria strains.</title>
        <authorList>
            <person name="Klenk H.-P."/>
        </authorList>
    </citation>
    <scope>NUCLEOTIDE SEQUENCE [LARGE SCALE GENOMIC DNA]</scope>
    <source>
        <strain evidence="2 3">DSM 15797</strain>
    </source>
</reference>
<dbReference type="Gene3D" id="3.20.20.370">
    <property type="entry name" value="Glycoside hydrolase/deacetylase"/>
    <property type="match status" value="1"/>
</dbReference>
<organism evidence="2 3">
    <name type="scientific">Paeniglutamicibacter kerguelensis</name>
    <dbReference type="NCBI Taxonomy" id="254788"/>
    <lineage>
        <taxon>Bacteria</taxon>
        <taxon>Bacillati</taxon>
        <taxon>Actinomycetota</taxon>
        <taxon>Actinomycetes</taxon>
        <taxon>Micrococcales</taxon>
        <taxon>Micrococcaceae</taxon>
        <taxon>Paeniglutamicibacter</taxon>
    </lineage>
</organism>
<feature type="domain" description="NodB homology" evidence="1">
    <location>
        <begin position="31"/>
        <end position="278"/>
    </location>
</feature>